<proteinExistence type="predicted"/>
<dbReference type="Gene3D" id="2.130.10.10">
    <property type="entry name" value="YVTN repeat-like/Quinoprotein amine dehydrogenase"/>
    <property type="match status" value="2"/>
</dbReference>
<dbReference type="InterPro" id="IPR015943">
    <property type="entry name" value="WD40/YVTN_repeat-like_dom_sf"/>
</dbReference>
<dbReference type="GO" id="GO:0045717">
    <property type="term" value="P:negative regulation of fatty acid biosynthetic process"/>
    <property type="evidence" value="ECO:0007669"/>
    <property type="project" value="TreeGrafter"/>
</dbReference>
<dbReference type="PANTHER" id="PTHR15574">
    <property type="entry name" value="WD REPEAT DOMAIN-CONTAINING FAMILY"/>
    <property type="match status" value="1"/>
</dbReference>
<dbReference type="Pfam" id="PF00400">
    <property type="entry name" value="WD40"/>
    <property type="match status" value="3"/>
</dbReference>
<dbReference type="SUPFAM" id="SSF50978">
    <property type="entry name" value="WD40 repeat-like"/>
    <property type="match status" value="1"/>
</dbReference>
<dbReference type="SMART" id="SM00320">
    <property type="entry name" value="WD40"/>
    <property type="match status" value="5"/>
</dbReference>
<evidence type="ECO:0000256" key="3">
    <source>
        <dbReference type="PROSITE-ProRule" id="PRU00221"/>
    </source>
</evidence>
<keyword evidence="6" id="KW-1185">Reference proteome</keyword>
<keyword evidence="1 3" id="KW-0853">WD repeat</keyword>
<dbReference type="AlphaFoldDB" id="A0AAD5VY05"/>
<dbReference type="PANTHER" id="PTHR15574:SF40">
    <property type="entry name" value="WD AND TETRATRICOPEPTIDE REPEATS PROTEIN 1"/>
    <property type="match status" value="1"/>
</dbReference>
<accession>A0AAD5VY05</accession>
<dbReference type="EMBL" id="JANIEX010000112">
    <property type="protein sequence ID" value="KAJ3573186.1"/>
    <property type="molecule type" value="Genomic_DNA"/>
</dbReference>
<organism evidence="5 6">
    <name type="scientific">Leucocoprinus birnbaumii</name>
    <dbReference type="NCBI Taxonomy" id="56174"/>
    <lineage>
        <taxon>Eukaryota</taxon>
        <taxon>Fungi</taxon>
        <taxon>Dikarya</taxon>
        <taxon>Basidiomycota</taxon>
        <taxon>Agaricomycotina</taxon>
        <taxon>Agaricomycetes</taxon>
        <taxon>Agaricomycetidae</taxon>
        <taxon>Agaricales</taxon>
        <taxon>Agaricineae</taxon>
        <taxon>Agaricaceae</taxon>
        <taxon>Leucocoprinus</taxon>
    </lineage>
</organism>
<feature type="region of interest" description="Disordered" evidence="4">
    <location>
        <begin position="498"/>
        <end position="518"/>
    </location>
</feature>
<protein>
    <recommendedName>
        <fullName evidence="7">WD40 repeat-like protein</fullName>
    </recommendedName>
</protein>
<evidence type="ECO:0008006" key="7">
    <source>
        <dbReference type="Google" id="ProtNLM"/>
    </source>
</evidence>
<keyword evidence="2" id="KW-0677">Repeat</keyword>
<reference evidence="5" key="1">
    <citation type="submission" date="2022-07" db="EMBL/GenBank/DDBJ databases">
        <title>Genome Sequence of Leucocoprinus birnbaumii.</title>
        <authorList>
            <person name="Buettner E."/>
        </authorList>
    </citation>
    <scope>NUCLEOTIDE SEQUENCE</scope>
    <source>
        <strain evidence="5">VT141</strain>
    </source>
</reference>
<evidence type="ECO:0000313" key="6">
    <source>
        <dbReference type="Proteomes" id="UP001213000"/>
    </source>
</evidence>
<dbReference type="InterPro" id="IPR001680">
    <property type="entry name" value="WD40_rpt"/>
</dbReference>
<dbReference type="PROSITE" id="PS50082">
    <property type="entry name" value="WD_REPEATS_2"/>
    <property type="match status" value="1"/>
</dbReference>
<dbReference type="PROSITE" id="PS50294">
    <property type="entry name" value="WD_REPEATS_REGION"/>
    <property type="match status" value="1"/>
</dbReference>
<evidence type="ECO:0000256" key="1">
    <source>
        <dbReference type="ARBA" id="ARBA00022574"/>
    </source>
</evidence>
<name>A0AAD5VY05_9AGAR</name>
<dbReference type="InterPro" id="IPR045151">
    <property type="entry name" value="DCAF8"/>
</dbReference>
<dbReference type="InterPro" id="IPR036322">
    <property type="entry name" value="WD40_repeat_dom_sf"/>
</dbReference>
<sequence length="518" mass="57518">MGARLGGRGILNAHTSCVNALAFTNGEGQFLASGGDDLNIYLWDFYQEDVRAPIGSFVGPTGNILNLTFSASNRYLFSGGINETIFQYDISYLGSSRAQLSARHPDKTCSWHNARHCQKYLLSPKPRRSLPQREASITLKPPWQSLAYNTSSSEDGAIIRHDLRDNHPSQAQNTLRLKSEVTGAQYHPNMEYIFLTSDQSGTVCLRDERMAFGPLSRRSQEGIVQVYNTKLTRQGTAHLSNPEASSVTFDRDGSRFAVTMQNWYPTIYSVSDPNPIAMCTGENRPDGTPVPPGERTYCNACTMKHGSFGGPGLDSDEFYTAGSDDFRGYVWRLPSTSELVSQRQEISSNDWENQESTGSRLTGFTSGTREIKYLPTAISTPLCRLTGHNSIVNSAVFHPHFLHVVTSGVEKCVVLHSPTPSSPCTQNLAASPTEVRQLDIDGTLDRLTFHQALVGAFTTVGEPELEEDLSERRTIRMFDHIIREEGNVDIFQERRWVDDESSSDEVMNSDSSEDSIDL</sequence>
<gene>
    <name evidence="5" type="ORF">NP233_g2603</name>
</gene>
<feature type="repeat" description="WD" evidence="3">
    <location>
        <begin position="11"/>
        <end position="44"/>
    </location>
</feature>
<evidence type="ECO:0000256" key="4">
    <source>
        <dbReference type="SAM" id="MobiDB-lite"/>
    </source>
</evidence>
<dbReference type="GO" id="GO:0005737">
    <property type="term" value="C:cytoplasm"/>
    <property type="evidence" value="ECO:0007669"/>
    <property type="project" value="TreeGrafter"/>
</dbReference>
<dbReference type="Proteomes" id="UP001213000">
    <property type="component" value="Unassembled WGS sequence"/>
</dbReference>
<evidence type="ECO:0000313" key="5">
    <source>
        <dbReference type="EMBL" id="KAJ3573186.1"/>
    </source>
</evidence>
<comment type="caution">
    <text evidence="5">The sequence shown here is derived from an EMBL/GenBank/DDBJ whole genome shotgun (WGS) entry which is preliminary data.</text>
</comment>
<evidence type="ECO:0000256" key="2">
    <source>
        <dbReference type="ARBA" id="ARBA00022737"/>
    </source>
</evidence>
<dbReference type="GO" id="GO:0080008">
    <property type="term" value="C:Cul4-RING E3 ubiquitin ligase complex"/>
    <property type="evidence" value="ECO:0007669"/>
    <property type="project" value="TreeGrafter"/>
</dbReference>